<dbReference type="GO" id="GO:0008610">
    <property type="term" value="P:lipid biosynthetic process"/>
    <property type="evidence" value="ECO:0007669"/>
    <property type="project" value="TreeGrafter"/>
</dbReference>
<dbReference type="PANTHER" id="PTHR11487">
    <property type="entry name" value="THIOESTERASE"/>
    <property type="match status" value="1"/>
</dbReference>
<reference evidence="3" key="1">
    <citation type="submission" date="2020-08" db="EMBL/GenBank/DDBJ databases">
        <title>A bifunctional nitrone conjugated secondary metabolite targeting the ribosome.</title>
        <authorList>
            <person name="Limbrick E.M."/>
            <person name="Graf M."/>
            <person name="Derewacz D.K."/>
            <person name="Nguyen F."/>
            <person name="Spraggins J.M."/>
            <person name="Wieland M."/>
            <person name="Ynigez-Gutierrez A.E."/>
            <person name="Reisman B.J."/>
            <person name="Zinshteyn B."/>
            <person name="McCulloch K."/>
            <person name="Iverson T.M."/>
            <person name="Green R."/>
            <person name="Wilson D.N."/>
            <person name="Bachmann B.O."/>
        </authorList>
    </citation>
    <scope>NUCLEOTIDE SEQUENCE</scope>
    <source>
        <strain evidence="3">Africana</strain>
    </source>
</reference>
<dbReference type="AlphaFoldDB" id="A0A7D6GU11"/>
<dbReference type="InterPro" id="IPR001031">
    <property type="entry name" value="Thioesterase"/>
</dbReference>
<organism evidence="3">
    <name type="scientific">Micromonospora carbonacea</name>
    <dbReference type="NCBI Taxonomy" id="47853"/>
    <lineage>
        <taxon>Bacteria</taxon>
        <taxon>Bacillati</taxon>
        <taxon>Actinomycetota</taxon>
        <taxon>Actinomycetes</taxon>
        <taxon>Micromonosporales</taxon>
        <taxon>Micromonosporaceae</taxon>
        <taxon>Micromonospora</taxon>
    </lineage>
</organism>
<sequence>MWLRPLGPANPAAVRLLCLPHAGGSATYFRPLARELSATFEVVGVQYPGRQDRRAEPALRTIGELADGVFAACGVPDRPTVLFGHSMGAVIAFEVAQRIERADATHLLGLVCSGRRGPAVPGPDDVHRRSDAGLIQEVRELSGTSAGLLDDEEIVRMILPALRADYGAVETYRMTPGARLGCPVSILTGDADPRVSVPAARAWADVTDGGSRLRVLPGGHFFLDEGRAEVAAAIREGIAEFLDRNRPAAAPAGAPTHP</sequence>
<evidence type="ECO:0000259" key="2">
    <source>
        <dbReference type="Pfam" id="PF00975"/>
    </source>
</evidence>
<dbReference type="InterPro" id="IPR029058">
    <property type="entry name" value="AB_hydrolase_fold"/>
</dbReference>
<name>A0A7D6GU11_9ACTN</name>
<dbReference type="PANTHER" id="PTHR11487:SF0">
    <property type="entry name" value="S-ACYL FATTY ACID SYNTHASE THIOESTERASE, MEDIUM CHAIN"/>
    <property type="match status" value="1"/>
</dbReference>
<dbReference type="InterPro" id="IPR012223">
    <property type="entry name" value="TEII"/>
</dbReference>
<proteinExistence type="inferred from homology"/>
<gene>
    <name evidence="3" type="ORF">HZU44_18910</name>
</gene>
<comment type="similarity">
    <text evidence="1">Belongs to the thioesterase family.</text>
</comment>
<dbReference type="Gene3D" id="3.40.50.1820">
    <property type="entry name" value="alpha/beta hydrolase"/>
    <property type="match status" value="1"/>
</dbReference>
<dbReference type="Pfam" id="PF00975">
    <property type="entry name" value="Thioesterase"/>
    <property type="match status" value="1"/>
</dbReference>
<dbReference type="SUPFAM" id="SSF53474">
    <property type="entry name" value="alpha/beta-Hydrolases"/>
    <property type="match status" value="1"/>
</dbReference>
<dbReference type="EMBL" id="CP058905">
    <property type="protein sequence ID" value="QLK01532.1"/>
    <property type="molecule type" value="Genomic_DNA"/>
</dbReference>
<evidence type="ECO:0000313" key="3">
    <source>
        <dbReference type="EMBL" id="QLK01532.1"/>
    </source>
</evidence>
<accession>A0A7D6GU11</accession>
<evidence type="ECO:0000256" key="1">
    <source>
        <dbReference type="ARBA" id="ARBA00007169"/>
    </source>
</evidence>
<protein>
    <submittedName>
        <fullName evidence="3">Thioesterase</fullName>
    </submittedName>
</protein>
<feature type="domain" description="Thioesterase" evidence="2">
    <location>
        <begin position="15"/>
        <end position="234"/>
    </location>
</feature>